<gene>
    <name evidence="8" type="ORF">NCTC12862_00365</name>
</gene>
<keyword evidence="3" id="KW-0472">Membrane</keyword>
<feature type="domain" description="Outer membrane protein beta-barrel" evidence="7">
    <location>
        <begin position="13"/>
        <end position="275"/>
    </location>
</feature>
<dbReference type="EMBL" id="UFTF01000001">
    <property type="protein sequence ID" value="SUV44615.1"/>
    <property type="molecule type" value="Genomic_DNA"/>
</dbReference>
<evidence type="ECO:0000256" key="5">
    <source>
        <dbReference type="ARBA" id="ARBA00038306"/>
    </source>
</evidence>
<dbReference type="Pfam" id="PF13505">
    <property type="entry name" value="OMP_b-brl"/>
    <property type="match status" value="1"/>
</dbReference>
<evidence type="ECO:0000256" key="6">
    <source>
        <dbReference type="SAM" id="SignalP"/>
    </source>
</evidence>
<dbReference type="STRING" id="33044.GCA_900005695_00410"/>
<dbReference type="Proteomes" id="UP000254950">
    <property type="component" value="Unassembled WGS sequence"/>
</dbReference>
<dbReference type="GO" id="GO:0009279">
    <property type="term" value="C:cell outer membrane"/>
    <property type="evidence" value="ECO:0007669"/>
    <property type="project" value="UniProtKB-SubCell"/>
</dbReference>
<dbReference type="RefSeq" id="WP_004854955.1">
    <property type="nucleotide sequence ID" value="NZ_CACVBH010000004.1"/>
</dbReference>
<dbReference type="InterPro" id="IPR027385">
    <property type="entry name" value="Beta-barrel_OMP"/>
</dbReference>
<evidence type="ECO:0000259" key="7">
    <source>
        <dbReference type="Pfam" id="PF13505"/>
    </source>
</evidence>
<evidence type="ECO:0000256" key="4">
    <source>
        <dbReference type="ARBA" id="ARBA00023237"/>
    </source>
</evidence>
<sequence>MTKKYLITTSIFALISVSAARAADIIIPATPAPVVVVSPFSWSGFYLGGQVGGFLSEVALSYSEDKNGGTWEPVDKEHLPKLSGFVGGIYAGFNFDIDSGFVIGADTDVVLSNKKDTKDIDWLKQNVSRSLEDEEDIPILRNMENNRALYSSVKAMQHTLEQKWAGATRVRVGFSIERLLPYIAGGVAYTQVKNAFVDAEGATSREMNISDLLHDEEKMMIGFTLGGGIDFSMTDNVILRAEYRYSDFGKKKFANERIEIGYKTNDFRVGVAYKF</sequence>
<dbReference type="SUPFAM" id="SSF56925">
    <property type="entry name" value="OMPA-like"/>
    <property type="match status" value="1"/>
</dbReference>
<dbReference type="InterPro" id="IPR011250">
    <property type="entry name" value="OMP/PagP_B-barrel"/>
</dbReference>
<keyword evidence="4" id="KW-0998">Cell outer membrane</keyword>
<protein>
    <submittedName>
        <fullName evidence="8">Opacity protein and related surface antigens</fullName>
    </submittedName>
</protein>
<dbReference type="PANTHER" id="PTHR34001">
    <property type="entry name" value="BLL7405 PROTEIN"/>
    <property type="match status" value="1"/>
</dbReference>
<evidence type="ECO:0000313" key="8">
    <source>
        <dbReference type="EMBL" id="SUV44615.1"/>
    </source>
</evidence>
<proteinExistence type="inferred from homology"/>
<keyword evidence="2 6" id="KW-0732">Signal</keyword>
<evidence type="ECO:0000256" key="1">
    <source>
        <dbReference type="ARBA" id="ARBA00004442"/>
    </source>
</evidence>
<accession>A0A380ZEP6</accession>
<evidence type="ECO:0000256" key="3">
    <source>
        <dbReference type="ARBA" id="ARBA00023136"/>
    </source>
</evidence>
<reference evidence="8 9" key="1">
    <citation type="submission" date="2018-06" db="EMBL/GenBank/DDBJ databases">
        <authorList>
            <consortium name="Pathogen Informatics"/>
            <person name="Doyle S."/>
        </authorList>
    </citation>
    <scope>NUCLEOTIDE SEQUENCE [LARGE SCALE GENOMIC DNA]</scope>
    <source>
        <strain evidence="8 9">NCTC12862</strain>
    </source>
</reference>
<dbReference type="AlphaFoldDB" id="A0A380ZEP6"/>
<name>A0A380ZEP6_BARDO</name>
<comment type="similarity">
    <text evidence="5">Belongs to the Omp25/RopB family.</text>
</comment>
<dbReference type="PANTHER" id="PTHR34001:SF3">
    <property type="entry name" value="BLL7405 PROTEIN"/>
    <property type="match status" value="1"/>
</dbReference>
<evidence type="ECO:0000256" key="2">
    <source>
        <dbReference type="ARBA" id="ARBA00022729"/>
    </source>
</evidence>
<comment type="subcellular location">
    <subcellularLocation>
        <location evidence="1">Cell outer membrane</location>
    </subcellularLocation>
</comment>
<feature type="signal peptide" evidence="6">
    <location>
        <begin position="1"/>
        <end position="22"/>
    </location>
</feature>
<evidence type="ECO:0000313" key="9">
    <source>
        <dbReference type="Proteomes" id="UP000254950"/>
    </source>
</evidence>
<organism evidence="8 9">
    <name type="scientific">Bartonella doshiae</name>
    <dbReference type="NCBI Taxonomy" id="33044"/>
    <lineage>
        <taxon>Bacteria</taxon>
        <taxon>Pseudomonadati</taxon>
        <taxon>Pseudomonadota</taxon>
        <taxon>Alphaproteobacteria</taxon>
        <taxon>Hyphomicrobiales</taxon>
        <taxon>Bartonellaceae</taxon>
        <taxon>Bartonella</taxon>
    </lineage>
</organism>
<dbReference type="OrthoDB" id="9815357at2"/>
<dbReference type="Gene3D" id="2.40.160.20">
    <property type="match status" value="1"/>
</dbReference>
<dbReference type="InterPro" id="IPR051692">
    <property type="entry name" value="OMP-like"/>
</dbReference>
<feature type="chain" id="PRO_5016624182" evidence="6">
    <location>
        <begin position="23"/>
        <end position="275"/>
    </location>
</feature>